<gene>
    <name evidence="3" type="ORF">FSB_LOCUS1733</name>
</gene>
<protein>
    <recommendedName>
        <fullName evidence="2">No apical meristem-associated C-terminal domain-containing protein</fullName>
    </recommendedName>
</protein>
<feature type="coiled-coil region" evidence="1">
    <location>
        <begin position="236"/>
        <end position="312"/>
    </location>
</feature>
<keyword evidence="1" id="KW-0175">Coiled coil</keyword>
<feature type="domain" description="No apical meristem-associated C-terminal" evidence="2">
    <location>
        <begin position="163"/>
        <end position="331"/>
    </location>
</feature>
<dbReference type="InterPro" id="IPR029466">
    <property type="entry name" value="NAM-associated_C"/>
</dbReference>
<dbReference type="EMBL" id="OIVN01000079">
    <property type="protein sequence ID" value="SPC73851.1"/>
    <property type="molecule type" value="Genomic_DNA"/>
</dbReference>
<evidence type="ECO:0000313" key="3">
    <source>
        <dbReference type="EMBL" id="SPC73851.1"/>
    </source>
</evidence>
<dbReference type="Pfam" id="PF14303">
    <property type="entry name" value="NAM-associated"/>
    <property type="match status" value="1"/>
</dbReference>
<name>A0A2N9EGQ4_FAGSY</name>
<dbReference type="PANTHER" id="PTHR45125:SF51">
    <property type="entry name" value="F21J9.4-RELATED"/>
    <property type="match status" value="1"/>
</dbReference>
<dbReference type="PANTHER" id="PTHR45125">
    <property type="entry name" value="F21J9.4-RELATED"/>
    <property type="match status" value="1"/>
</dbReference>
<evidence type="ECO:0000256" key="1">
    <source>
        <dbReference type="SAM" id="Coils"/>
    </source>
</evidence>
<evidence type="ECO:0000259" key="2">
    <source>
        <dbReference type="Pfam" id="PF14303"/>
    </source>
</evidence>
<proteinExistence type="predicted"/>
<dbReference type="AlphaFoldDB" id="A0A2N9EGQ4"/>
<reference evidence="3" key="1">
    <citation type="submission" date="2018-02" db="EMBL/GenBank/DDBJ databases">
        <authorList>
            <person name="Cohen D.B."/>
            <person name="Kent A.D."/>
        </authorList>
    </citation>
    <scope>NUCLEOTIDE SEQUENCE</scope>
</reference>
<accession>A0A2N9EGQ4</accession>
<sequence length="339" mass="39290">MDSLMRGDVSFINLLEEGSNMSLDFIMESGQMESPQAEVCTEEFPSETQLGSIAKKPPRGVKFTVEEDLLIVSAWLNTSMDPIVGSQQKQNVFWDKIYEYFEKEKTSCVSRNANSLMHRWSTIQLKTNKFCGCLAQIERRNESGLNEQDKQRKCLESYLVPSFQFEHCWNVLRHNPKWLDHIANEKPKRKSAATPFASEPIQLEQDDASQAALERPLGRKSEKARLSKRKSSDSLCANLEEILSDMQEAKKLKSDEKKELLERACSQTEELIQIRKTEVEKATARDQELIRLKQEKVQLERAKQEMEIIMMDISSLSPQQQHFIRQRRLEIIERQTKST</sequence>
<organism evidence="3">
    <name type="scientific">Fagus sylvatica</name>
    <name type="common">Beechnut</name>
    <dbReference type="NCBI Taxonomy" id="28930"/>
    <lineage>
        <taxon>Eukaryota</taxon>
        <taxon>Viridiplantae</taxon>
        <taxon>Streptophyta</taxon>
        <taxon>Embryophyta</taxon>
        <taxon>Tracheophyta</taxon>
        <taxon>Spermatophyta</taxon>
        <taxon>Magnoliopsida</taxon>
        <taxon>eudicotyledons</taxon>
        <taxon>Gunneridae</taxon>
        <taxon>Pentapetalae</taxon>
        <taxon>rosids</taxon>
        <taxon>fabids</taxon>
        <taxon>Fagales</taxon>
        <taxon>Fagaceae</taxon>
        <taxon>Fagus</taxon>
    </lineage>
</organism>